<keyword evidence="1" id="KW-0812">Transmembrane</keyword>
<organism evidence="2 3">
    <name type="scientific">Chishuiella changwenlii</name>
    <dbReference type="NCBI Taxonomy" id="1434701"/>
    <lineage>
        <taxon>Bacteria</taxon>
        <taxon>Pseudomonadati</taxon>
        <taxon>Bacteroidota</taxon>
        <taxon>Flavobacteriia</taxon>
        <taxon>Flavobacteriales</taxon>
        <taxon>Weeksellaceae</taxon>
        <taxon>Chishuiella</taxon>
    </lineage>
</organism>
<feature type="transmembrane region" description="Helical" evidence="1">
    <location>
        <begin position="28"/>
        <end position="48"/>
    </location>
</feature>
<dbReference type="EMBL" id="BMFL01000002">
    <property type="protein sequence ID" value="GGE89652.1"/>
    <property type="molecule type" value="Genomic_DNA"/>
</dbReference>
<dbReference type="Proteomes" id="UP000650994">
    <property type="component" value="Unassembled WGS sequence"/>
</dbReference>
<evidence type="ECO:0000313" key="2">
    <source>
        <dbReference type="EMBL" id="GGE89652.1"/>
    </source>
</evidence>
<proteinExistence type="predicted"/>
<gene>
    <name evidence="2" type="ORF">GCM10010984_04120</name>
</gene>
<comment type="caution">
    <text evidence="2">The sequence shown here is derived from an EMBL/GenBank/DDBJ whole genome shotgun (WGS) entry which is preliminary data.</text>
</comment>
<name>A0ABQ1TDH1_9FLAO</name>
<sequence length="60" mass="7288">MKQNILYSVLFFFVLFGLKYLFDKSDIQSMLFTSIIGAIIFFIYRIIIRKYLHKKNDQED</sequence>
<keyword evidence="3" id="KW-1185">Reference proteome</keyword>
<keyword evidence="1" id="KW-0472">Membrane</keyword>
<feature type="transmembrane region" description="Helical" evidence="1">
    <location>
        <begin position="5"/>
        <end position="22"/>
    </location>
</feature>
<evidence type="ECO:0000256" key="1">
    <source>
        <dbReference type="SAM" id="Phobius"/>
    </source>
</evidence>
<keyword evidence="1" id="KW-1133">Transmembrane helix</keyword>
<protein>
    <submittedName>
        <fullName evidence="2">Uncharacterized protein</fullName>
    </submittedName>
</protein>
<reference evidence="3" key="1">
    <citation type="journal article" date="2019" name="Int. J. Syst. Evol. Microbiol.">
        <title>The Global Catalogue of Microorganisms (GCM) 10K type strain sequencing project: providing services to taxonomists for standard genome sequencing and annotation.</title>
        <authorList>
            <consortium name="The Broad Institute Genomics Platform"/>
            <consortium name="The Broad Institute Genome Sequencing Center for Infectious Disease"/>
            <person name="Wu L."/>
            <person name="Ma J."/>
        </authorList>
    </citation>
    <scope>NUCLEOTIDE SEQUENCE [LARGE SCALE GENOMIC DNA]</scope>
    <source>
        <strain evidence="3">CGMCC 1.12707</strain>
    </source>
</reference>
<accession>A0ABQ1TDH1</accession>
<evidence type="ECO:0000313" key="3">
    <source>
        <dbReference type="Proteomes" id="UP000650994"/>
    </source>
</evidence>